<organism evidence="24 25">
    <name type="scientific">Levilactobacillus parabrevis ATCC 53295</name>
    <dbReference type="NCBI Taxonomy" id="1267003"/>
    <lineage>
        <taxon>Bacteria</taxon>
        <taxon>Bacillati</taxon>
        <taxon>Bacillota</taxon>
        <taxon>Bacilli</taxon>
        <taxon>Lactobacillales</taxon>
        <taxon>Lactobacillaceae</taxon>
        <taxon>Levilactobacillus</taxon>
    </lineage>
</organism>
<evidence type="ECO:0000256" key="6">
    <source>
        <dbReference type="ARBA" id="ARBA00012232"/>
    </source>
</evidence>
<gene>
    <name evidence="24" type="ORF">FD07_GL000033</name>
</gene>
<dbReference type="PANTHER" id="PTHR46244:SF3">
    <property type="entry name" value="PHOSPHOENOLPYRUVATE-PROTEIN PHOSPHOTRANSFERASE"/>
    <property type="match status" value="1"/>
</dbReference>
<evidence type="ECO:0000256" key="2">
    <source>
        <dbReference type="ARBA" id="ARBA00001946"/>
    </source>
</evidence>
<dbReference type="PRINTS" id="PR01736">
    <property type="entry name" value="PHPHTRNFRASE"/>
</dbReference>
<dbReference type="PATRIC" id="fig|1267003.4.peg.33"/>
<feature type="active site" description="Tele-phosphohistidine intermediate" evidence="18">
    <location>
        <position position="191"/>
    </location>
</feature>
<dbReference type="InterPro" id="IPR024692">
    <property type="entry name" value="PTS_EI"/>
</dbReference>
<evidence type="ECO:0000256" key="5">
    <source>
        <dbReference type="ARBA" id="ARBA00007837"/>
    </source>
</evidence>
<keyword evidence="12 17" id="KW-0598">Phosphotransferase system</keyword>
<dbReference type="AlphaFoldDB" id="A0A0R1H6X3"/>
<dbReference type="Pfam" id="PF02896">
    <property type="entry name" value="PEP-utilizers_C"/>
    <property type="match status" value="1"/>
</dbReference>
<feature type="binding site" evidence="19">
    <location>
        <position position="298"/>
    </location>
    <ligand>
        <name>phosphoenolpyruvate</name>
        <dbReference type="ChEBI" id="CHEBI:58702"/>
    </ligand>
</feature>
<dbReference type="PROSITE" id="PS00370">
    <property type="entry name" value="PEP_ENZYMES_PHOS_SITE"/>
    <property type="match status" value="1"/>
</dbReference>
<keyword evidence="25" id="KW-1185">Reference proteome</keyword>
<feature type="binding site" evidence="19">
    <location>
        <begin position="456"/>
        <end position="457"/>
    </location>
    <ligand>
        <name>phosphoenolpyruvate</name>
        <dbReference type="ChEBI" id="CHEBI:58702"/>
    </ligand>
</feature>
<dbReference type="InterPro" id="IPR050499">
    <property type="entry name" value="PEP-utilizing_PTS_enzyme"/>
</dbReference>
<dbReference type="SUPFAM" id="SSF52009">
    <property type="entry name" value="Phosphohistidine domain"/>
    <property type="match status" value="1"/>
</dbReference>
<dbReference type="InterPro" id="IPR008731">
    <property type="entry name" value="PTS_EIN"/>
</dbReference>
<evidence type="ECO:0000256" key="4">
    <source>
        <dbReference type="ARBA" id="ARBA00004496"/>
    </source>
</evidence>
<evidence type="ECO:0000256" key="19">
    <source>
        <dbReference type="PIRSR" id="PIRSR000732-2"/>
    </source>
</evidence>
<dbReference type="Pfam" id="PF00391">
    <property type="entry name" value="PEP-utilizers"/>
    <property type="match status" value="1"/>
</dbReference>
<dbReference type="RefSeq" id="WP_020088321.1">
    <property type="nucleotide sequence ID" value="NZ_AZCZ01000001.1"/>
</dbReference>
<accession>A0A0R1H6X3</accession>
<dbReference type="Pfam" id="PF05524">
    <property type="entry name" value="PEP-utilisers_N"/>
    <property type="match status" value="1"/>
</dbReference>
<feature type="binding site" evidence="20">
    <location>
        <position position="457"/>
    </location>
    <ligand>
        <name>Mg(2+)</name>
        <dbReference type="ChEBI" id="CHEBI:18420"/>
    </ligand>
</feature>
<dbReference type="InterPro" id="IPR015813">
    <property type="entry name" value="Pyrv/PenolPyrv_kinase-like_dom"/>
</dbReference>
<evidence type="ECO:0000256" key="12">
    <source>
        <dbReference type="ARBA" id="ARBA00022683"/>
    </source>
</evidence>
<evidence type="ECO:0000256" key="20">
    <source>
        <dbReference type="PIRSR" id="PIRSR000732-3"/>
    </source>
</evidence>
<dbReference type="EMBL" id="AZCZ01000001">
    <property type="protein sequence ID" value="KRK39684.1"/>
    <property type="molecule type" value="Genomic_DNA"/>
</dbReference>
<feature type="binding site" evidence="19">
    <location>
        <position position="467"/>
    </location>
    <ligand>
        <name>phosphoenolpyruvate</name>
        <dbReference type="ChEBI" id="CHEBI:58702"/>
    </ligand>
</feature>
<dbReference type="GO" id="GO:0009401">
    <property type="term" value="P:phosphoenolpyruvate-dependent sugar phosphotransferase system"/>
    <property type="evidence" value="ECO:0007669"/>
    <property type="project" value="UniProtKB-KW"/>
</dbReference>
<evidence type="ECO:0000256" key="13">
    <source>
        <dbReference type="ARBA" id="ARBA00022723"/>
    </source>
</evidence>
<evidence type="ECO:0000256" key="3">
    <source>
        <dbReference type="ARBA" id="ARBA00002728"/>
    </source>
</evidence>
<dbReference type="InterPro" id="IPR008279">
    <property type="entry name" value="PEP-util_enz_mobile_dom"/>
</dbReference>
<feature type="domain" description="PEP-utilising enzyme mobile" evidence="21">
    <location>
        <begin position="155"/>
        <end position="227"/>
    </location>
</feature>
<dbReference type="InterPro" id="IPR000121">
    <property type="entry name" value="PEP_util_C"/>
</dbReference>
<dbReference type="NCBIfam" id="TIGR01417">
    <property type="entry name" value="PTS_I_fam"/>
    <property type="match status" value="1"/>
</dbReference>
<evidence type="ECO:0000313" key="25">
    <source>
        <dbReference type="Proteomes" id="UP000051176"/>
    </source>
</evidence>
<dbReference type="InterPro" id="IPR006318">
    <property type="entry name" value="PTS_EI-like"/>
</dbReference>
<feature type="domain" description="PEP-utilising enzyme C-terminal" evidence="22">
    <location>
        <begin position="253"/>
        <end position="543"/>
    </location>
</feature>
<dbReference type="Gene3D" id="1.10.274.10">
    <property type="entry name" value="PtsI, HPr-binding domain"/>
    <property type="match status" value="1"/>
</dbReference>
<dbReference type="InterPro" id="IPR018274">
    <property type="entry name" value="PEP_util_AS"/>
</dbReference>
<evidence type="ECO:0000256" key="11">
    <source>
        <dbReference type="ARBA" id="ARBA00022679"/>
    </source>
</evidence>
<dbReference type="InterPro" id="IPR036618">
    <property type="entry name" value="PtsI_HPr-bd_sf"/>
</dbReference>
<comment type="similarity">
    <text evidence="5 17">Belongs to the PEP-utilizing enzyme family.</text>
</comment>
<dbReference type="GO" id="GO:0005737">
    <property type="term" value="C:cytoplasm"/>
    <property type="evidence" value="ECO:0007669"/>
    <property type="project" value="UniProtKB-SubCell"/>
</dbReference>
<comment type="subcellular location">
    <subcellularLocation>
        <location evidence="4 17">Cytoplasm</location>
    </subcellularLocation>
</comment>
<comment type="function">
    <text evidence="3 17">General (non sugar-specific) component of the phosphoenolpyruvate-dependent sugar phosphotransferase system (sugar PTS). This major carbohydrate active-transport system catalyzes the phosphorylation of incoming sugar substrates concomitantly with their translocation across the cell membrane. Enzyme I transfers the phosphoryl group from phosphoenolpyruvate (PEP) to the phosphoryl carrier protein (HPr).</text>
</comment>
<keyword evidence="15 17" id="KW-0460">Magnesium</keyword>
<comment type="caution">
    <text evidence="24">The sequence shown here is derived from an EMBL/GenBank/DDBJ whole genome shotgun (WGS) entry which is preliminary data.</text>
</comment>
<feature type="binding site" evidence="20">
    <location>
        <position position="433"/>
    </location>
    <ligand>
        <name>Mg(2+)</name>
        <dbReference type="ChEBI" id="CHEBI:18420"/>
    </ligand>
</feature>
<evidence type="ECO:0000256" key="15">
    <source>
        <dbReference type="ARBA" id="ARBA00022842"/>
    </source>
</evidence>
<evidence type="ECO:0000259" key="23">
    <source>
        <dbReference type="Pfam" id="PF05524"/>
    </source>
</evidence>
<feature type="domain" description="Phosphotransferase system enzyme I N-terminal" evidence="23">
    <location>
        <begin position="6"/>
        <end position="128"/>
    </location>
</feature>
<sequence>MSTKITGIAASDGIGIAKAYTLVDPDLSFEKTTVTDPQAEIDRLAAARKVTVTELEEIKAKALENLGPKEAEVFDAHLAMVNDPDFIKQVEDEITQKSCNAETAQQDVADQFSAMLEAMTDNAYMQERAADVRDVTKRVLSHLLNRPLPNLALVDSPVVVVSHDLTPSDTAQLDRQFVKGILVDLGGRTSHSAIMSRTLEIPAVVGTENATTSIQDGQTVILDGLHGVALAAPDDTELADYQQQASDFAEQKALWEKLKDEPTVSKDGQSFMLAANIGTPADLPAVLKSGAEGIGLFRSEFLYMDSDQLPSEETQFAAYKAAVEQMDGKPVVIRTMDIGGDKDLPYMQLPKEMNPFLGYRAIRISLKRQDIFRTQLRALIRASAFGDLGIMFPMIATLEELRQAKTIFNEEKTKLVAAGVKVGETIKLGMMIEIPNAAIFADHFAKEVDFFSIGTNDLIQYTFAADRGNERVSYLYQPYHPSLLGLINHVIKAAHRHGTSVAMCGEMAGDQTAVPLLMGMGLDEFSMSATSVLKTRNLMKHLDASTLSDLAEAAINDCETSDQVKALVEKLKTSQG</sequence>
<dbReference type="PIRSF" id="PIRSF000732">
    <property type="entry name" value="PTS_enzyme_I"/>
    <property type="match status" value="1"/>
</dbReference>
<keyword evidence="8 17" id="KW-0813">Transport</keyword>
<keyword evidence="10 17" id="KW-0762">Sugar transport</keyword>
<evidence type="ECO:0000259" key="22">
    <source>
        <dbReference type="Pfam" id="PF02896"/>
    </source>
</evidence>
<keyword evidence="14 17" id="KW-0418">Kinase</keyword>
<dbReference type="PROSITE" id="PS00742">
    <property type="entry name" value="PEP_ENZYMES_2"/>
    <property type="match status" value="1"/>
</dbReference>
<keyword evidence="9 17" id="KW-0963">Cytoplasm</keyword>
<reference evidence="24 25" key="1">
    <citation type="journal article" date="2015" name="Genome Announc.">
        <title>Expanding the biotechnology potential of lactobacilli through comparative genomics of 213 strains and associated genera.</title>
        <authorList>
            <person name="Sun Z."/>
            <person name="Harris H.M."/>
            <person name="McCann A."/>
            <person name="Guo C."/>
            <person name="Argimon S."/>
            <person name="Zhang W."/>
            <person name="Yang X."/>
            <person name="Jeffery I.B."/>
            <person name="Cooney J.C."/>
            <person name="Kagawa T.F."/>
            <person name="Liu W."/>
            <person name="Song Y."/>
            <person name="Salvetti E."/>
            <person name="Wrobel A."/>
            <person name="Rasinkangas P."/>
            <person name="Parkhill J."/>
            <person name="Rea M.C."/>
            <person name="O'Sullivan O."/>
            <person name="Ritari J."/>
            <person name="Douillard F.P."/>
            <person name="Paul Ross R."/>
            <person name="Yang R."/>
            <person name="Briner A.E."/>
            <person name="Felis G.E."/>
            <person name="de Vos W.M."/>
            <person name="Barrangou R."/>
            <person name="Klaenhammer T.R."/>
            <person name="Caufield P.W."/>
            <person name="Cui Y."/>
            <person name="Zhang H."/>
            <person name="O'Toole P.W."/>
        </authorList>
    </citation>
    <scope>NUCLEOTIDE SEQUENCE [LARGE SCALE GENOMIC DNA]</scope>
    <source>
        <strain evidence="24 25">ATCC 53295</strain>
    </source>
</reference>
<dbReference type="eggNOG" id="COG1080">
    <property type="taxonomic scope" value="Bacteria"/>
</dbReference>
<dbReference type="Gene3D" id="3.20.20.60">
    <property type="entry name" value="Phosphoenolpyruvate-binding domains"/>
    <property type="match status" value="1"/>
</dbReference>
<protein>
    <recommendedName>
        <fullName evidence="7 17">Phosphoenolpyruvate-protein phosphotransferase</fullName>
        <ecNumber evidence="6 17">2.7.3.9</ecNumber>
    </recommendedName>
    <alternativeName>
        <fullName evidence="16 17">Phosphotransferase system, enzyme I</fullName>
    </alternativeName>
</protein>
<comment type="catalytic activity">
    <reaction evidence="1 17">
        <text>L-histidyl-[protein] + phosphoenolpyruvate = N(pros)-phospho-L-histidyl-[protein] + pyruvate</text>
        <dbReference type="Rhea" id="RHEA:23880"/>
        <dbReference type="Rhea" id="RHEA-COMP:9745"/>
        <dbReference type="Rhea" id="RHEA-COMP:9746"/>
        <dbReference type="ChEBI" id="CHEBI:15361"/>
        <dbReference type="ChEBI" id="CHEBI:29979"/>
        <dbReference type="ChEBI" id="CHEBI:58702"/>
        <dbReference type="ChEBI" id="CHEBI:64837"/>
        <dbReference type="EC" id="2.7.3.9"/>
    </reaction>
</comment>
<feature type="active site" description="Proton donor" evidence="18">
    <location>
        <position position="504"/>
    </location>
</feature>
<proteinExistence type="inferred from homology"/>
<dbReference type="InterPro" id="IPR036637">
    <property type="entry name" value="Phosphohistidine_dom_sf"/>
</dbReference>
<evidence type="ECO:0000256" key="17">
    <source>
        <dbReference type="PIRNR" id="PIRNR000732"/>
    </source>
</evidence>
<dbReference type="STRING" id="357278.IV61_GL001233"/>
<dbReference type="GO" id="GO:0008965">
    <property type="term" value="F:phosphoenolpyruvate-protein phosphotransferase activity"/>
    <property type="evidence" value="ECO:0007669"/>
    <property type="project" value="UniProtKB-EC"/>
</dbReference>
<dbReference type="InterPro" id="IPR023151">
    <property type="entry name" value="PEP_util_CS"/>
</dbReference>
<evidence type="ECO:0000256" key="18">
    <source>
        <dbReference type="PIRSR" id="PIRSR000732-1"/>
    </source>
</evidence>
<evidence type="ECO:0000256" key="9">
    <source>
        <dbReference type="ARBA" id="ARBA00022490"/>
    </source>
</evidence>
<evidence type="ECO:0000256" key="14">
    <source>
        <dbReference type="ARBA" id="ARBA00022777"/>
    </source>
</evidence>
<feature type="binding site" evidence="19">
    <location>
        <position position="334"/>
    </location>
    <ligand>
        <name>phosphoenolpyruvate</name>
        <dbReference type="ChEBI" id="CHEBI:58702"/>
    </ligand>
</feature>
<keyword evidence="24" id="KW-0670">Pyruvate</keyword>
<evidence type="ECO:0000256" key="16">
    <source>
        <dbReference type="ARBA" id="ARBA00033235"/>
    </source>
</evidence>
<dbReference type="SUPFAM" id="SSF47831">
    <property type="entry name" value="Enzyme I of the PEP:sugar phosphotransferase system HPr-binding (sub)domain"/>
    <property type="match status" value="1"/>
</dbReference>
<dbReference type="PANTHER" id="PTHR46244">
    <property type="entry name" value="PHOSPHOENOLPYRUVATE-PROTEIN PHOSPHOTRANSFERASE"/>
    <property type="match status" value="1"/>
</dbReference>
<dbReference type="Proteomes" id="UP000051176">
    <property type="component" value="Unassembled WGS sequence"/>
</dbReference>
<dbReference type="GO" id="GO:0046872">
    <property type="term" value="F:metal ion binding"/>
    <property type="evidence" value="ECO:0007669"/>
    <property type="project" value="UniProtKB-KW"/>
</dbReference>
<evidence type="ECO:0000259" key="21">
    <source>
        <dbReference type="Pfam" id="PF00391"/>
    </source>
</evidence>
<comment type="cofactor">
    <cofactor evidence="2 17 20">
        <name>Mg(2+)</name>
        <dbReference type="ChEBI" id="CHEBI:18420"/>
    </cofactor>
</comment>
<dbReference type="Gene3D" id="3.50.30.10">
    <property type="entry name" value="Phosphohistidine domain"/>
    <property type="match status" value="1"/>
</dbReference>
<evidence type="ECO:0000313" key="24">
    <source>
        <dbReference type="EMBL" id="KRK39684.1"/>
    </source>
</evidence>
<dbReference type="EC" id="2.7.3.9" evidence="6 17"/>
<name>A0A0R1H6X3_9LACO</name>
<dbReference type="GO" id="GO:0016301">
    <property type="term" value="F:kinase activity"/>
    <property type="evidence" value="ECO:0007669"/>
    <property type="project" value="UniProtKB-KW"/>
</dbReference>
<evidence type="ECO:0000256" key="8">
    <source>
        <dbReference type="ARBA" id="ARBA00022448"/>
    </source>
</evidence>
<evidence type="ECO:0000256" key="10">
    <source>
        <dbReference type="ARBA" id="ARBA00022597"/>
    </source>
</evidence>
<dbReference type="FunFam" id="3.20.20.60:FF:000007">
    <property type="entry name" value="Phosphoenolpyruvate-protein phosphotransferase"/>
    <property type="match status" value="1"/>
</dbReference>
<dbReference type="SUPFAM" id="SSF51621">
    <property type="entry name" value="Phosphoenolpyruvate/pyruvate domain"/>
    <property type="match status" value="1"/>
</dbReference>
<evidence type="ECO:0000256" key="7">
    <source>
        <dbReference type="ARBA" id="ARBA00016544"/>
    </source>
</evidence>
<dbReference type="OrthoDB" id="9765468at2"/>
<dbReference type="InterPro" id="IPR040442">
    <property type="entry name" value="Pyrv_kinase-like_dom_sf"/>
</dbReference>
<keyword evidence="13 17" id="KW-0479">Metal-binding</keyword>
<keyword evidence="11 17" id="KW-0808">Transferase</keyword>
<evidence type="ECO:0000256" key="1">
    <source>
        <dbReference type="ARBA" id="ARBA00000683"/>
    </source>
</evidence>